<protein>
    <submittedName>
        <fullName evidence="1">Uncharacterized protein</fullName>
    </submittedName>
</protein>
<dbReference type="AlphaFoldDB" id="A0A132TM61"/>
<comment type="caution">
    <text evidence="1">The sequence shown here is derived from an EMBL/GenBank/DDBJ whole genome shotgun (WGS) entry which is preliminary data.</text>
</comment>
<proteinExistence type="predicted"/>
<name>A0A132TM61_9BACL</name>
<keyword evidence="2" id="KW-1185">Reference proteome</keyword>
<dbReference type="Proteomes" id="UP000070475">
    <property type="component" value="Unassembled WGS sequence"/>
</dbReference>
<reference evidence="1 2" key="1">
    <citation type="submission" date="2015-08" db="EMBL/GenBank/DDBJ databases">
        <title>Genomes of Paenibacillus riograndensis.</title>
        <authorList>
            <person name="Sant'Anna F.H."/>
            <person name="Souza R."/>
            <person name="Ambrosini A."/>
            <person name="Bach E."/>
            <person name="Fernandes G."/>
            <person name="Balsanelli E."/>
            <person name="Baura V.A."/>
            <person name="Pedrosa F.O."/>
            <person name="Souza E.M."/>
            <person name="Passaglia L."/>
        </authorList>
    </citation>
    <scope>NUCLEOTIDE SEQUENCE [LARGE SCALE GENOMIC DNA]</scope>
    <source>
        <strain evidence="1 2">CAS34</strain>
    </source>
</reference>
<accession>A0A132TM61</accession>
<organism evidence="1 2">
    <name type="scientific">Paenibacillus riograndensis</name>
    <dbReference type="NCBI Taxonomy" id="483937"/>
    <lineage>
        <taxon>Bacteria</taxon>
        <taxon>Bacillati</taxon>
        <taxon>Bacillota</taxon>
        <taxon>Bacilli</taxon>
        <taxon>Bacillales</taxon>
        <taxon>Paenibacillaceae</taxon>
        <taxon>Paenibacillus</taxon>
        <taxon>Paenibacillus sonchi group</taxon>
    </lineage>
</organism>
<gene>
    <name evidence="1" type="ORF">AMQ84_24605</name>
</gene>
<evidence type="ECO:0000313" key="2">
    <source>
        <dbReference type="Proteomes" id="UP000070475"/>
    </source>
</evidence>
<dbReference type="PATRIC" id="fig|483937.3.peg.5696"/>
<evidence type="ECO:0000313" key="1">
    <source>
        <dbReference type="EMBL" id="KWX72457.1"/>
    </source>
</evidence>
<dbReference type="EMBL" id="LIRB01000144">
    <property type="protein sequence ID" value="KWX72457.1"/>
    <property type="molecule type" value="Genomic_DNA"/>
</dbReference>
<sequence length="145" mass="16826">MISKNIEILSSCQRSIEILLNNGSAVTATKYQHFSITQPNYGMGEGGILLAGHIQGGQWRMNQLQVYEAPNHIPGREDYQVKVRTAGGEWQPLFVYEVKVDIHEVRPASMLFWIWRAKQRWKSSVSIRRLKCEYFPRLTLSRFRS</sequence>